<proteinExistence type="predicted"/>
<dbReference type="InterPro" id="IPR052338">
    <property type="entry name" value="Transposase_5"/>
</dbReference>
<name>A0A1I7X8Z6_HETBA</name>
<reference evidence="3" key="1">
    <citation type="submission" date="2016-11" db="UniProtKB">
        <authorList>
            <consortium name="WormBaseParasite"/>
        </authorList>
    </citation>
    <scope>IDENTIFICATION</scope>
</reference>
<dbReference type="InterPro" id="IPR038717">
    <property type="entry name" value="Tc1-like_DDE_dom"/>
</dbReference>
<evidence type="ECO:0000313" key="2">
    <source>
        <dbReference type="Proteomes" id="UP000095283"/>
    </source>
</evidence>
<accession>A0A1I7X8Z6</accession>
<sequence length="269" mass="31518">MDSIISSTIIVRKLQGYSTAAITREIQRTHSNITYRRVLNFIRAHKRQRARVSQPFRGRKFVASEVEEIKSLISYIYATNNEVTSMKLIKMLGFVCKITKSDHLIRSVNKEKRLKFYTHMLDIKESFSDCVFTDESSVQLNSNSRICFVQEKDAVGRRRSVAKYPLKVHVWAGISRRGATRIAIWDGKDNDPKHTDKYTRDRFAKLGIKCVDWPPESPDLNPIEKVWHQLKHNLRTEYKLVSKDTLIAGIRQFWKTRITVDQCCRYIDY</sequence>
<dbReference type="PANTHER" id="PTHR23022:SF134">
    <property type="entry name" value="TRANSPOSABLE ELEMENT TC1 TRANSPOSASE"/>
    <property type="match status" value="1"/>
</dbReference>
<dbReference type="Gene3D" id="3.30.420.10">
    <property type="entry name" value="Ribonuclease H-like superfamily/Ribonuclease H"/>
    <property type="match status" value="2"/>
</dbReference>
<dbReference type="Pfam" id="PF13358">
    <property type="entry name" value="DDE_3"/>
    <property type="match status" value="1"/>
</dbReference>
<keyword evidence="2" id="KW-1185">Reference proteome</keyword>
<protein>
    <submittedName>
        <fullName evidence="3">DDE_3 domain-containing protein</fullName>
    </submittedName>
</protein>
<evidence type="ECO:0000313" key="3">
    <source>
        <dbReference type="WBParaSite" id="Hba_13913"/>
    </source>
</evidence>
<feature type="domain" description="Tc1-like transposase DDE" evidence="1">
    <location>
        <begin position="189"/>
        <end position="246"/>
    </location>
</feature>
<evidence type="ECO:0000259" key="1">
    <source>
        <dbReference type="Pfam" id="PF13358"/>
    </source>
</evidence>
<dbReference type="PANTHER" id="PTHR23022">
    <property type="entry name" value="TRANSPOSABLE ELEMENT-RELATED"/>
    <property type="match status" value="1"/>
</dbReference>
<dbReference type="AlphaFoldDB" id="A0A1I7X8Z6"/>
<dbReference type="Proteomes" id="UP000095283">
    <property type="component" value="Unplaced"/>
</dbReference>
<dbReference type="WBParaSite" id="Hba_13913">
    <property type="protein sequence ID" value="Hba_13913"/>
    <property type="gene ID" value="Hba_13913"/>
</dbReference>
<dbReference type="InterPro" id="IPR036397">
    <property type="entry name" value="RNaseH_sf"/>
</dbReference>
<dbReference type="GO" id="GO:0003676">
    <property type="term" value="F:nucleic acid binding"/>
    <property type="evidence" value="ECO:0007669"/>
    <property type="project" value="InterPro"/>
</dbReference>
<organism evidence="2 3">
    <name type="scientific">Heterorhabditis bacteriophora</name>
    <name type="common">Entomopathogenic nematode worm</name>
    <dbReference type="NCBI Taxonomy" id="37862"/>
    <lineage>
        <taxon>Eukaryota</taxon>
        <taxon>Metazoa</taxon>
        <taxon>Ecdysozoa</taxon>
        <taxon>Nematoda</taxon>
        <taxon>Chromadorea</taxon>
        <taxon>Rhabditida</taxon>
        <taxon>Rhabditina</taxon>
        <taxon>Rhabditomorpha</taxon>
        <taxon>Strongyloidea</taxon>
        <taxon>Heterorhabditidae</taxon>
        <taxon>Heterorhabditis</taxon>
    </lineage>
</organism>